<protein>
    <submittedName>
        <fullName evidence="1">Uncharacterized protein</fullName>
    </submittedName>
</protein>
<organism evidence="1 2">
    <name type="scientific">Temnothorax longispinosus</name>
    <dbReference type="NCBI Taxonomy" id="300112"/>
    <lineage>
        <taxon>Eukaryota</taxon>
        <taxon>Metazoa</taxon>
        <taxon>Ecdysozoa</taxon>
        <taxon>Arthropoda</taxon>
        <taxon>Hexapoda</taxon>
        <taxon>Insecta</taxon>
        <taxon>Pterygota</taxon>
        <taxon>Neoptera</taxon>
        <taxon>Endopterygota</taxon>
        <taxon>Hymenoptera</taxon>
        <taxon>Apocrita</taxon>
        <taxon>Aculeata</taxon>
        <taxon>Formicoidea</taxon>
        <taxon>Formicidae</taxon>
        <taxon>Myrmicinae</taxon>
        <taxon>Temnothorax</taxon>
    </lineage>
</organism>
<comment type="caution">
    <text evidence="1">The sequence shown here is derived from an EMBL/GenBank/DDBJ whole genome shotgun (WGS) entry which is preliminary data.</text>
</comment>
<name>A0A4S2KZV9_9HYME</name>
<sequence>MLNVRTTMPIMHCIISGLRNDETRYVDSAHHEHIRERRETTEKEDRREMLEKKRDELYACVIREKVARAKETE</sequence>
<accession>A0A4S2KZV9</accession>
<keyword evidence="2" id="KW-1185">Reference proteome</keyword>
<evidence type="ECO:0000313" key="1">
    <source>
        <dbReference type="EMBL" id="TGZ55326.1"/>
    </source>
</evidence>
<dbReference type="EMBL" id="QBLH01000471">
    <property type="protein sequence ID" value="TGZ55326.1"/>
    <property type="molecule type" value="Genomic_DNA"/>
</dbReference>
<dbReference type="Proteomes" id="UP000310200">
    <property type="component" value="Unassembled WGS sequence"/>
</dbReference>
<gene>
    <name evidence="1" type="ORF">DBV15_07394</name>
</gene>
<dbReference type="AlphaFoldDB" id="A0A4S2KZV9"/>
<reference evidence="1 2" key="1">
    <citation type="journal article" date="2019" name="Philos. Trans. R. Soc. Lond., B, Biol. Sci.">
        <title>Ant behaviour and brain gene expression of defending hosts depend on the ecological success of the intruding social parasite.</title>
        <authorList>
            <person name="Kaur R."/>
            <person name="Stoldt M."/>
            <person name="Jongepier E."/>
            <person name="Feldmeyer B."/>
            <person name="Menzel F."/>
            <person name="Bornberg-Bauer E."/>
            <person name="Foitzik S."/>
        </authorList>
    </citation>
    <scope>NUCLEOTIDE SEQUENCE [LARGE SCALE GENOMIC DNA]</scope>
    <source>
        <tissue evidence="1">Whole body</tissue>
    </source>
</reference>
<proteinExistence type="predicted"/>
<evidence type="ECO:0000313" key="2">
    <source>
        <dbReference type="Proteomes" id="UP000310200"/>
    </source>
</evidence>